<evidence type="ECO:0000313" key="2">
    <source>
        <dbReference type="EMBL" id="MDG3017014.1"/>
    </source>
</evidence>
<feature type="domain" description="AB hydrolase-1" evidence="1">
    <location>
        <begin position="22"/>
        <end position="128"/>
    </location>
</feature>
<dbReference type="RefSeq" id="WP_332520777.1">
    <property type="nucleotide sequence ID" value="NZ_JANRHA010000021.1"/>
</dbReference>
<reference evidence="2" key="1">
    <citation type="submission" date="2022-08" db="EMBL/GenBank/DDBJ databases">
        <title>Genome analysis of Corynebacteriales strain.</title>
        <authorList>
            <person name="Lee S.D."/>
        </authorList>
    </citation>
    <scope>NUCLEOTIDE SEQUENCE</scope>
    <source>
        <strain evidence="2">D3-21</strain>
    </source>
</reference>
<gene>
    <name evidence="2" type="ORF">NVS88_20885</name>
</gene>
<evidence type="ECO:0000313" key="3">
    <source>
        <dbReference type="Proteomes" id="UP001152755"/>
    </source>
</evidence>
<organism evidence="2 3">
    <name type="scientific">Speluncibacter jeojiensis</name>
    <dbReference type="NCBI Taxonomy" id="2710754"/>
    <lineage>
        <taxon>Bacteria</taxon>
        <taxon>Bacillati</taxon>
        <taxon>Actinomycetota</taxon>
        <taxon>Actinomycetes</taxon>
        <taxon>Mycobacteriales</taxon>
        <taxon>Speluncibacteraceae</taxon>
        <taxon>Speluncibacter</taxon>
    </lineage>
</organism>
<evidence type="ECO:0000259" key="1">
    <source>
        <dbReference type="Pfam" id="PF00561"/>
    </source>
</evidence>
<accession>A0A9X4RFX7</accession>
<protein>
    <submittedName>
        <fullName evidence="2">Alpha/beta hydrolase</fullName>
    </submittedName>
</protein>
<keyword evidence="2" id="KW-0378">Hydrolase</keyword>
<dbReference type="Gene3D" id="3.40.50.1820">
    <property type="entry name" value="alpha/beta hydrolase"/>
    <property type="match status" value="1"/>
</dbReference>
<dbReference type="AlphaFoldDB" id="A0A9X4RFX7"/>
<keyword evidence="3" id="KW-1185">Reference proteome</keyword>
<dbReference type="InterPro" id="IPR050228">
    <property type="entry name" value="Carboxylesterase_BioH"/>
</dbReference>
<dbReference type="InterPro" id="IPR000073">
    <property type="entry name" value="AB_hydrolase_1"/>
</dbReference>
<proteinExistence type="predicted"/>
<dbReference type="GO" id="GO:0016787">
    <property type="term" value="F:hydrolase activity"/>
    <property type="evidence" value="ECO:0007669"/>
    <property type="project" value="UniProtKB-KW"/>
</dbReference>
<dbReference type="PANTHER" id="PTHR43194:SF2">
    <property type="entry name" value="PEROXISOMAL MEMBRANE PROTEIN LPX1"/>
    <property type="match status" value="1"/>
</dbReference>
<dbReference type="PANTHER" id="PTHR43194">
    <property type="entry name" value="HYDROLASE ALPHA/BETA FOLD FAMILY"/>
    <property type="match status" value="1"/>
</dbReference>
<sequence>MLSSTAPLSVRSFAPAGAPSGPPVLLVHGFTSDGATDWLATGWPQALNAAGRTVVVPDLRGHGDSPAPSDPGQATPTAMVDDMIAALDGAATVDVIGYSLGARLAWELPHRAGLTVRRMVLGGLSPVEPFGAVDLDAVRAHLDGAPAPADGPSAMITAMVTAPGLDSRALTTCIEGLREEPFEPTTFDLPTLFVAGAADPMTAGLGELAALIPGAAVVEVPGDHLGALRSNEFRSAALDFLAVPEH</sequence>
<comment type="caution">
    <text evidence="2">The sequence shown here is derived from an EMBL/GenBank/DDBJ whole genome shotgun (WGS) entry which is preliminary data.</text>
</comment>
<dbReference type="Proteomes" id="UP001152755">
    <property type="component" value="Unassembled WGS sequence"/>
</dbReference>
<dbReference type="Pfam" id="PF00561">
    <property type="entry name" value="Abhydrolase_1"/>
    <property type="match status" value="1"/>
</dbReference>
<dbReference type="SUPFAM" id="SSF53474">
    <property type="entry name" value="alpha/beta-Hydrolases"/>
    <property type="match status" value="1"/>
</dbReference>
<dbReference type="EMBL" id="JANRHA010000021">
    <property type="protein sequence ID" value="MDG3017014.1"/>
    <property type="molecule type" value="Genomic_DNA"/>
</dbReference>
<dbReference type="InterPro" id="IPR029058">
    <property type="entry name" value="AB_hydrolase_fold"/>
</dbReference>
<name>A0A9X4RFX7_9ACTN</name>